<gene>
    <name evidence="1" type="ORF">SNE40_000134</name>
</gene>
<reference evidence="1 2" key="1">
    <citation type="submission" date="2024-01" db="EMBL/GenBank/DDBJ databases">
        <title>The genome of the rayed Mediterranean limpet Patella caerulea (Linnaeus, 1758).</title>
        <authorList>
            <person name="Anh-Thu Weber A."/>
            <person name="Halstead-Nussloch G."/>
        </authorList>
    </citation>
    <scope>NUCLEOTIDE SEQUENCE [LARGE SCALE GENOMIC DNA]</scope>
    <source>
        <strain evidence="1">AATW-2023a</strain>
        <tissue evidence="1">Whole specimen</tissue>
    </source>
</reference>
<evidence type="ECO:0000313" key="1">
    <source>
        <dbReference type="EMBL" id="KAK6194512.1"/>
    </source>
</evidence>
<dbReference type="Gene3D" id="1.25.40.970">
    <property type="match status" value="1"/>
</dbReference>
<comment type="caution">
    <text evidence="1">The sequence shown here is derived from an EMBL/GenBank/DDBJ whole genome shotgun (WGS) entry which is preliminary data.</text>
</comment>
<dbReference type="EMBL" id="JAZGQO010000001">
    <property type="protein sequence ID" value="KAK6194512.1"/>
    <property type="molecule type" value="Genomic_DNA"/>
</dbReference>
<sequence>MYSVKCPQEKCSGYLGIQSDDTFKSCSNCGDINTDQQYINQSLKTIEIVDERLTKIEDIKKNEDWSEVLSICEECLKSFHILSELNVYRTRLLDLAFDSCINLELWQKALKYGLQTLKAYRYHYPVNTPNLSLQLMKVGKIQLFLEKTEDSLKTLQEAKTGLQISHGVEHSLYQALLQLIAQGSEEIRHKIREQS</sequence>
<dbReference type="AlphaFoldDB" id="A0AAN8KFZ9"/>
<evidence type="ECO:0000313" key="2">
    <source>
        <dbReference type="Proteomes" id="UP001347796"/>
    </source>
</evidence>
<dbReference type="InterPro" id="IPR011990">
    <property type="entry name" value="TPR-like_helical_dom_sf"/>
</dbReference>
<name>A0AAN8KFZ9_PATCE</name>
<proteinExistence type="predicted"/>
<accession>A0AAN8KFZ9</accession>
<organism evidence="1 2">
    <name type="scientific">Patella caerulea</name>
    <name type="common">Rayed Mediterranean limpet</name>
    <dbReference type="NCBI Taxonomy" id="87958"/>
    <lineage>
        <taxon>Eukaryota</taxon>
        <taxon>Metazoa</taxon>
        <taxon>Spiralia</taxon>
        <taxon>Lophotrochozoa</taxon>
        <taxon>Mollusca</taxon>
        <taxon>Gastropoda</taxon>
        <taxon>Patellogastropoda</taxon>
        <taxon>Patelloidea</taxon>
        <taxon>Patellidae</taxon>
        <taxon>Patella</taxon>
    </lineage>
</organism>
<dbReference type="Proteomes" id="UP001347796">
    <property type="component" value="Unassembled WGS sequence"/>
</dbReference>
<keyword evidence="2" id="KW-1185">Reference proteome</keyword>
<dbReference type="Gene3D" id="1.25.40.10">
    <property type="entry name" value="Tetratricopeptide repeat domain"/>
    <property type="match status" value="1"/>
</dbReference>
<protein>
    <submittedName>
        <fullName evidence="1">Uncharacterized protein</fullName>
    </submittedName>
</protein>